<protein>
    <submittedName>
        <fullName evidence="1">Uncharacterized protein</fullName>
    </submittedName>
</protein>
<evidence type="ECO:0000313" key="1">
    <source>
        <dbReference type="EMBL" id="SVC52670.1"/>
    </source>
</evidence>
<organism evidence="1">
    <name type="scientific">marine metagenome</name>
    <dbReference type="NCBI Taxonomy" id="408172"/>
    <lineage>
        <taxon>unclassified sequences</taxon>
        <taxon>metagenomes</taxon>
        <taxon>ecological metagenomes</taxon>
    </lineage>
</organism>
<dbReference type="AlphaFoldDB" id="A0A382MVW4"/>
<accession>A0A382MVW4</accession>
<proteinExistence type="predicted"/>
<sequence>MKFTSYKTPCGGSIILTEGVREHLEAHPGILDLIPEIASKVSLPTDGSRLACQTSLGRAVGQSSLINTKKIGLSEMAWFAVRKNRMKASRVVPDAGPVDTDLVSIVANPVEKDSYELVTAWFGAMAPKEPWDPDLTDDPSAYEESINFWCRHALVHDLAVMDEPFESTWEDIVNDRKTIK</sequence>
<gene>
    <name evidence="1" type="ORF">METZ01_LOCUS305524</name>
</gene>
<name>A0A382MVW4_9ZZZZ</name>
<dbReference type="EMBL" id="UINC01096078">
    <property type="protein sequence ID" value="SVC52670.1"/>
    <property type="molecule type" value="Genomic_DNA"/>
</dbReference>
<reference evidence="1" key="1">
    <citation type="submission" date="2018-05" db="EMBL/GenBank/DDBJ databases">
        <authorList>
            <person name="Lanie J.A."/>
            <person name="Ng W.-L."/>
            <person name="Kazmierczak K.M."/>
            <person name="Andrzejewski T.M."/>
            <person name="Davidsen T.M."/>
            <person name="Wayne K.J."/>
            <person name="Tettelin H."/>
            <person name="Glass J.I."/>
            <person name="Rusch D."/>
            <person name="Podicherti R."/>
            <person name="Tsui H.-C.T."/>
            <person name="Winkler M.E."/>
        </authorList>
    </citation>
    <scope>NUCLEOTIDE SEQUENCE</scope>
</reference>